<feature type="chain" id="PRO_5020532501" evidence="2">
    <location>
        <begin position="19"/>
        <end position="278"/>
    </location>
</feature>
<dbReference type="EMBL" id="AZBU02000001">
    <property type="protein sequence ID" value="TMS35698.1"/>
    <property type="molecule type" value="Genomic_DNA"/>
</dbReference>
<dbReference type="AlphaFoldDB" id="A0A4U8UV64"/>
<evidence type="ECO:0000256" key="2">
    <source>
        <dbReference type="SAM" id="SignalP"/>
    </source>
</evidence>
<gene>
    <name evidence="3" type="ORF">L596_003043</name>
</gene>
<reference evidence="3 4" key="2">
    <citation type="journal article" date="2019" name="G3 (Bethesda)">
        <title>Hybrid Assembly of the Genome of the Entomopathogenic Nematode Steinernema carpocapsae Identifies the X-Chromosome.</title>
        <authorList>
            <person name="Serra L."/>
            <person name="Macchietto M."/>
            <person name="Macias-Munoz A."/>
            <person name="McGill C.J."/>
            <person name="Rodriguez I.M."/>
            <person name="Rodriguez B."/>
            <person name="Murad R."/>
            <person name="Mortazavi A."/>
        </authorList>
    </citation>
    <scope>NUCLEOTIDE SEQUENCE [LARGE SCALE GENOMIC DNA]</scope>
    <source>
        <strain evidence="3 4">ALL</strain>
    </source>
</reference>
<organism evidence="3 4">
    <name type="scientific">Steinernema carpocapsae</name>
    <name type="common">Entomopathogenic nematode</name>
    <dbReference type="NCBI Taxonomy" id="34508"/>
    <lineage>
        <taxon>Eukaryota</taxon>
        <taxon>Metazoa</taxon>
        <taxon>Ecdysozoa</taxon>
        <taxon>Nematoda</taxon>
        <taxon>Chromadorea</taxon>
        <taxon>Rhabditida</taxon>
        <taxon>Tylenchina</taxon>
        <taxon>Panagrolaimomorpha</taxon>
        <taxon>Strongyloidoidea</taxon>
        <taxon>Steinernematidae</taxon>
        <taxon>Steinernema</taxon>
    </lineage>
</organism>
<evidence type="ECO:0000313" key="4">
    <source>
        <dbReference type="Proteomes" id="UP000298663"/>
    </source>
</evidence>
<keyword evidence="4" id="KW-1185">Reference proteome</keyword>
<feature type="compositionally biased region" description="Low complexity" evidence="1">
    <location>
        <begin position="170"/>
        <end position="181"/>
    </location>
</feature>
<feature type="region of interest" description="Disordered" evidence="1">
    <location>
        <begin position="78"/>
        <end position="182"/>
    </location>
</feature>
<evidence type="ECO:0000313" key="3">
    <source>
        <dbReference type="EMBL" id="TMS35698.1"/>
    </source>
</evidence>
<accession>A0A4U8UV64</accession>
<feature type="signal peptide" evidence="2">
    <location>
        <begin position="1"/>
        <end position="18"/>
    </location>
</feature>
<dbReference type="Proteomes" id="UP000298663">
    <property type="component" value="Unassembled WGS sequence"/>
</dbReference>
<comment type="caution">
    <text evidence="3">The sequence shown here is derived from an EMBL/GenBank/DDBJ whole genome shotgun (WGS) entry which is preliminary data.</text>
</comment>
<name>A0A4U8UV64_STECR</name>
<proteinExistence type="predicted"/>
<keyword evidence="2" id="KW-0732">Signal</keyword>
<reference evidence="3 4" key="1">
    <citation type="journal article" date="2015" name="Genome Biol.">
        <title>Comparative genomics of Steinernema reveals deeply conserved gene regulatory networks.</title>
        <authorList>
            <person name="Dillman A.R."/>
            <person name="Macchietto M."/>
            <person name="Porter C.F."/>
            <person name="Rogers A."/>
            <person name="Williams B."/>
            <person name="Antoshechkin I."/>
            <person name="Lee M.M."/>
            <person name="Goodwin Z."/>
            <person name="Lu X."/>
            <person name="Lewis E.E."/>
            <person name="Goodrich-Blair H."/>
            <person name="Stock S.P."/>
            <person name="Adams B.J."/>
            <person name="Sternberg P.W."/>
            <person name="Mortazavi A."/>
        </authorList>
    </citation>
    <scope>NUCLEOTIDE SEQUENCE [LARGE SCALE GENOMIC DNA]</scope>
    <source>
        <strain evidence="3 4">ALL</strain>
    </source>
</reference>
<feature type="compositionally biased region" description="Low complexity" evidence="1">
    <location>
        <begin position="78"/>
        <end position="129"/>
    </location>
</feature>
<protein>
    <submittedName>
        <fullName evidence="3">Uncharacterized protein</fullName>
    </submittedName>
</protein>
<sequence length="278" mass="30508">MTTVFYLFLLWLFHSTHGEDHGPRITMKDSYCYKTITLDYSTTTTSTSTSTLPPTTTAEKCYKTVRIPITTTTSIASTSVTSTISETSKTVSSSTTTSSSATSTTAEPTTSLTTDSSTTSATTPATTTPETEDKDKEPSSSTATEIAPTEPKPKTKYPLVGSGDKDGDPTISVTSTTTVKTEPNDPEVSLFHIVLLIGRVFFLRFLITRCRQLSRFRRFQKTMPTHTRCQAALPQKFHWKVLSQSLSPFQPGSLKCSSRILHVTTCRSGHVKSYLLKN</sequence>
<evidence type="ECO:0000256" key="1">
    <source>
        <dbReference type="SAM" id="MobiDB-lite"/>
    </source>
</evidence>